<dbReference type="InterPro" id="IPR036388">
    <property type="entry name" value="WH-like_DNA-bd_sf"/>
</dbReference>
<comment type="cofactor">
    <cofactor evidence="9">
        <name>Zn(2+)</name>
        <dbReference type="ChEBI" id="CHEBI:29105"/>
    </cofactor>
    <text evidence="9">Binds 1 zinc ion per subunit.</text>
</comment>
<evidence type="ECO:0000256" key="7">
    <source>
        <dbReference type="ARBA" id="ARBA00023125"/>
    </source>
</evidence>
<gene>
    <name evidence="11" type="ORF">D7Z54_23385</name>
</gene>
<dbReference type="GO" id="GO:0005737">
    <property type="term" value="C:cytoplasm"/>
    <property type="evidence" value="ECO:0007669"/>
    <property type="project" value="UniProtKB-SubCell"/>
</dbReference>
<dbReference type="Gene3D" id="1.10.10.10">
    <property type="entry name" value="Winged helix-like DNA-binding domain superfamily/Winged helix DNA-binding domain"/>
    <property type="match status" value="1"/>
</dbReference>
<keyword evidence="10" id="KW-0408">Iron</keyword>
<dbReference type="PANTHER" id="PTHR33202:SF1">
    <property type="entry name" value="FERRIC UPTAKE REGULATION PROTEIN"/>
    <property type="match status" value="1"/>
</dbReference>
<comment type="caution">
    <text evidence="11">The sequence shown here is derived from an EMBL/GenBank/DDBJ whole genome shotgun (WGS) entry which is preliminary data.</text>
</comment>
<evidence type="ECO:0000256" key="2">
    <source>
        <dbReference type="ARBA" id="ARBA00007957"/>
    </source>
</evidence>
<dbReference type="InterPro" id="IPR036390">
    <property type="entry name" value="WH_DNA-bd_sf"/>
</dbReference>
<feature type="binding site" evidence="9">
    <location>
        <position position="136"/>
    </location>
    <ligand>
        <name>Zn(2+)</name>
        <dbReference type="ChEBI" id="CHEBI:29105"/>
    </ligand>
</feature>
<evidence type="ECO:0000256" key="8">
    <source>
        <dbReference type="ARBA" id="ARBA00023163"/>
    </source>
</evidence>
<comment type="similarity">
    <text evidence="2">Belongs to the Fur family.</text>
</comment>
<evidence type="ECO:0000313" key="11">
    <source>
        <dbReference type="EMBL" id="RSL30969.1"/>
    </source>
</evidence>
<dbReference type="Proteomes" id="UP000275076">
    <property type="component" value="Unassembled WGS sequence"/>
</dbReference>
<dbReference type="EMBL" id="RBVX01000030">
    <property type="protein sequence ID" value="RSL30969.1"/>
    <property type="molecule type" value="Genomic_DNA"/>
</dbReference>
<keyword evidence="3" id="KW-0963">Cytoplasm</keyword>
<dbReference type="GO" id="GO:0000976">
    <property type="term" value="F:transcription cis-regulatory region binding"/>
    <property type="evidence" value="ECO:0007669"/>
    <property type="project" value="TreeGrafter"/>
</dbReference>
<evidence type="ECO:0000256" key="5">
    <source>
        <dbReference type="ARBA" id="ARBA00022833"/>
    </source>
</evidence>
<reference evidence="11 12" key="1">
    <citation type="submission" date="2018-10" db="EMBL/GenBank/DDBJ databases">
        <title>Draft genome sequence of Bacillus salarius IM0101, isolated from a hypersaline soil in Inner Mongolia, China.</title>
        <authorList>
            <person name="Yamprayoonswat W."/>
            <person name="Boonvisut S."/>
            <person name="Jumpathong W."/>
            <person name="Sittihan S."/>
            <person name="Ruangsuj P."/>
            <person name="Wanthongcharoen S."/>
            <person name="Thongpramul N."/>
            <person name="Pimmason S."/>
            <person name="Yu B."/>
            <person name="Yasawong M."/>
        </authorList>
    </citation>
    <scope>NUCLEOTIDE SEQUENCE [LARGE SCALE GENOMIC DNA]</scope>
    <source>
        <strain evidence="11 12">IM0101</strain>
    </source>
</reference>
<feature type="binding site" evidence="9">
    <location>
        <position position="98"/>
    </location>
    <ligand>
        <name>Zn(2+)</name>
        <dbReference type="ChEBI" id="CHEBI:29105"/>
    </ligand>
</feature>
<keyword evidence="6" id="KW-0805">Transcription regulation</keyword>
<evidence type="ECO:0000256" key="10">
    <source>
        <dbReference type="PIRSR" id="PIRSR602481-2"/>
    </source>
</evidence>
<dbReference type="InterPro" id="IPR043135">
    <property type="entry name" value="Fur_C"/>
</dbReference>
<comment type="subcellular location">
    <subcellularLocation>
        <location evidence="1">Cytoplasm</location>
    </subcellularLocation>
</comment>
<feature type="binding site" evidence="10">
    <location>
        <position position="125"/>
    </location>
    <ligand>
        <name>Fe cation</name>
        <dbReference type="ChEBI" id="CHEBI:24875"/>
    </ligand>
</feature>
<dbReference type="GO" id="GO:0045892">
    <property type="term" value="P:negative regulation of DNA-templated transcription"/>
    <property type="evidence" value="ECO:0007669"/>
    <property type="project" value="TreeGrafter"/>
</dbReference>
<evidence type="ECO:0000256" key="4">
    <source>
        <dbReference type="ARBA" id="ARBA00022491"/>
    </source>
</evidence>
<dbReference type="GO" id="GO:0008270">
    <property type="term" value="F:zinc ion binding"/>
    <property type="evidence" value="ECO:0007669"/>
    <property type="project" value="TreeGrafter"/>
</dbReference>
<dbReference type="GO" id="GO:0003700">
    <property type="term" value="F:DNA-binding transcription factor activity"/>
    <property type="evidence" value="ECO:0007669"/>
    <property type="project" value="InterPro"/>
</dbReference>
<evidence type="ECO:0000256" key="9">
    <source>
        <dbReference type="PIRSR" id="PIRSR602481-1"/>
    </source>
</evidence>
<keyword evidence="8" id="KW-0804">Transcription</keyword>
<dbReference type="Gene3D" id="3.30.1490.190">
    <property type="match status" value="1"/>
</dbReference>
<feature type="binding site" evidence="9">
    <location>
        <position position="95"/>
    </location>
    <ligand>
        <name>Zn(2+)</name>
        <dbReference type="ChEBI" id="CHEBI:29105"/>
    </ligand>
</feature>
<dbReference type="SUPFAM" id="SSF46785">
    <property type="entry name" value="Winged helix' DNA-binding domain"/>
    <property type="match status" value="1"/>
</dbReference>
<comment type="cofactor">
    <cofactor evidence="10">
        <name>Mn(2+)</name>
        <dbReference type="ChEBI" id="CHEBI:29035"/>
    </cofactor>
    <cofactor evidence="10">
        <name>Fe(2+)</name>
        <dbReference type="ChEBI" id="CHEBI:29033"/>
    </cofactor>
    <text evidence="10">Binds 1 Mn(2+) or Fe(2+) ion per subunit.</text>
</comment>
<accession>A0A3R9PHS2</accession>
<keyword evidence="4" id="KW-0678">Repressor</keyword>
<proteinExistence type="inferred from homology"/>
<keyword evidence="7" id="KW-0238">DNA-binding</keyword>
<dbReference type="PANTHER" id="PTHR33202">
    <property type="entry name" value="ZINC UPTAKE REGULATION PROTEIN"/>
    <property type="match status" value="1"/>
</dbReference>
<dbReference type="CDD" id="cd07153">
    <property type="entry name" value="Fur_like"/>
    <property type="match status" value="1"/>
</dbReference>
<organism evidence="11 12">
    <name type="scientific">Salibacterium salarium</name>
    <dbReference type="NCBI Taxonomy" id="284579"/>
    <lineage>
        <taxon>Bacteria</taxon>
        <taxon>Bacillati</taxon>
        <taxon>Bacillota</taxon>
        <taxon>Bacilli</taxon>
        <taxon>Bacillales</taxon>
        <taxon>Bacillaceae</taxon>
    </lineage>
</organism>
<dbReference type="Pfam" id="PF01475">
    <property type="entry name" value="FUR"/>
    <property type="match status" value="1"/>
</dbReference>
<keyword evidence="12" id="KW-1185">Reference proteome</keyword>
<dbReference type="InterPro" id="IPR002481">
    <property type="entry name" value="FUR"/>
</dbReference>
<dbReference type="AlphaFoldDB" id="A0A3R9PHS2"/>
<evidence type="ECO:0000313" key="12">
    <source>
        <dbReference type="Proteomes" id="UP000275076"/>
    </source>
</evidence>
<dbReference type="GO" id="GO:1900376">
    <property type="term" value="P:regulation of secondary metabolite biosynthetic process"/>
    <property type="evidence" value="ECO:0007669"/>
    <property type="project" value="TreeGrafter"/>
</dbReference>
<evidence type="ECO:0000256" key="1">
    <source>
        <dbReference type="ARBA" id="ARBA00004496"/>
    </source>
</evidence>
<keyword evidence="5 9" id="KW-0862">Zinc</keyword>
<dbReference type="RefSeq" id="WP_125559724.1">
    <property type="nucleotide sequence ID" value="NZ_RBVX01000030.1"/>
</dbReference>
<keyword evidence="9" id="KW-0479">Metal-binding</keyword>
<feature type="binding site" evidence="9">
    <location>
        <position position="133"/>
    </location>
    <ligand>
        <name>Zn(2+)</name>
        <dbReference type="ChEBI" id="CHEBI:29105"/>
    </ligand>
</feature>
<protein>
    <submittedName>
        <fullName evidence="11">Transcriptional repressor</fullName>
    </submittedName>
</protein>
<evidence type="ECO:0000256" key="6">
    <source>
        <dbReference type="ARBA" id="ARBA00023015"/>
    </source>
</evidence>
<name>A0A3R9PHS2_9BACI</name>
<dbReference type="OrthoDB" id="8659436at2"/>
<sequence length="143" mass="16863">MNVEQALDKLKDEGYKFTGKREQLLHVFAEEKRYLSARDVLTAMQTQFPNVSFDTVYRNLSLFEDMEILEVTELEGEKRFRFRCSTTHHHHHLICLECGKTKQIHACPMDWLKENGEQEFEVTGHKFEIYGYCTECQLVASHT</sequence>
<feature type="binding site" evidence="10">
    <location>
        <position position="89"/>
    </location>
    <ligand>
        <name>Fe cation</name>
        <dbReference type="ChEBI" id="CHEBI:24875"/>
    </ligand>
</feature>
<evidence type="ECO:0000256" key="3">
    <source>
        <dbReference type="ARBA" id="ARBA00022490"/>
    </source>
</evidence>